<feature type="transmembrane region" description="Helical" evidence="7">
    <location>
        <begin position="258"/>
        <end position="275"/>
    </location>
</feature>
<proteinExistence type="predicted"/>
<feature type="transmembrane region" description="Helical" evidence="7">
    <location>
        <begin position="396"/>
        <end position="416"/>
    </location>
</feature>
<feature type="transmembrane region" description="Helical" evidence="7">
    <location>
        <begin position="507"/>
        <end position="527"/>
    </location>
</feature>
<dbReference type="AlphaFoldDB" id="A0A2J6SNR0"/>
<dbReference type="Pfam" id="PF07690">
    <property type="entry name" value="MFS_1"/>
    <property type="match status" value="1"/>
</dbReference>
<dbReference type="PANTHER" id="PTHR42718:SF9">
    <property type="entry name" value="MAJOR FACILITATOR SUPERFAMILY MULTIDRUG TRANSPORTER MFSC"/>
    <property type="match status" value="1"/>
</dbReference>
<dbReference type="STRING" id="1095630.A0A2J6SNR0"/>
<feature type="transmembrane region" description="Helical" evidence="7">
    <location>
        <begin position="152"/>
        <end position="174"/>
    </location>
</feature>
<dbReference type="InParanoid" id="A0A2J6SNR0"/>
<feature type="transmembrane region" description="Helical" evidence="7">
    <location>
        <begin position="217"/>
        <end position="237"/>
    </location>
</feature>
<feature type="transmembrane region" description="Helical" evidence="7">
    <location>
        <begin position="127"/>
        <end position="146"/>
    </location>
</feature>
<evidence type="ECO:0000256" key="4">
    <source>
        <dbReference type="ARBA" id="ARBA00022989"/>
    </source>
</evidence>
<feature type="region of interest" description="Disordered" evidence="6">
    <location>
        <begin position="1"/>
        <end position="26"/>
    </location>
</feature>
<keyword evidence="2" id="KW-0813">Transport</keyword>
<feature type="transmembrane region" description="Helical" evidence="7">
    <location>
        <begin position="371"/>
        <end position="389"/>
    </location>
</feature>
<feature type="transmembrane region" description="Helical" evidence="7">
    <location>
        <begin position="100"/>
        <end position="120"/>
    </location>
</feature>
<dbReference type="PANTHER" id="PTHR42718">
    <property type="entry name" value="MAJOR FACILITATOR SUPERFAMILY MULTIDRUG TRANSPORTER MFSC"/>
    <property type="match status" value="1"/>
</dbReference>
<dbReference type="GO" id="GO:0016020">
    <property type="term" value="C:membrane"/>
    <property type="evidence" value="ECO:0007669"/>
    <property type="project" value="UniProtKB-SubCell"/>
</dbReference>
<evidence type="ECO:0000256" key="5">
    <source>
        <dbReference type="ARBA" id="ARBA00023136"/>
    </source>
</evidence>
<feature type="domain" description="Major facilitator superfamily (MFS) profile" evidence="8">
    <location>
        <begin position="62"/>
        <end position="531"/>
    </location>
</feature>
<protein>
    <submittedName>
        <fullName evidence="9">MFS multidrug transporter-like protein</fullName>
    </submittedName>
</protein>
<comment type="subcellular location">
    <subcellularLocation>
        <location evidence="1">Membrane</location>
        <topology evidence="1">Multi-pass membrane protein</topology>
    </subcellularLocation>
</comment>
<dbReference type="Gene3D" id="1.20.1250.20">
    <property type="entry name" value="MFS general substrate transporter like domains"/>
    <property type="match status" value="1"/>
</dbReference>
<dbReference type="SUPFAM" id="SSF103473">
    <property type="entry name" value="MFS general substrate transporter"/>
    <property type="match status" value="2"/>
</dbReference>
<feature type="transmembrane region" description="Helical" evidence="7">
    <location>
        <begin position="62"/>
        <end position="88"/>
    </location>
</feature>
<gene>
    <name evidence="9" type="ORF">K444DRAFT_620064</name>
</gene>
<dbReference type="GeneID" id="36589713"/>
<feature type="transmembrane region" description="Helical" evidence="7">
    <location>
        <begin position="422"/>
        <end position="447"/>
    </location>
</feature>
<name>A0A2J6SNR0_9HELO</name>
<dbReference type="InterPro" id="IPR011701">
    <property type="entry name" value="MFS"/>
</dbReference>
<evidence type="ECO:0000256" key="1">
    <source>
        <dbReference type="ARBA" id="ARBA00004141"/>
    </source>
</evidence>
<feature type="transmembrane region" description="Helical" evidence="7">
    <location>
        <begin position="186"/>
        <end position="205"/>
    </location>
</feature>
<dbReference type="PROSITE" id="PS50850">
    <property type="entry name" value="MFS"/>
    <property type="match status" value="1"/>
</dbReference>
<accession>A0A2J6SNR0</accession>
<dbReference type="Proteomes" id="UP000235371">
    <property type="component" value="Unassembled WGS sequence"/>
</dbReference>
<dbReference type="RefSeq" id="XP_024729321.1">
    <property type="nucleotide sequence ID" value="XM_024881636.1"/>
</dbReference>
<reference evidence="9 10" key="1">
    <citation type="submission" date="2016-04" db="EMBL/GenBank/DDBJ databases">
        <title>A degradative enzymes factory behind the ericoid mycorrhizal symbiosis.</title>
        <authorList>
            <consortium name="DOE Joint Genome Institute"/>
            <person name="Martino E."/>
            <person name="Morin E."/>
            <person name="Grelet G."/>
            <person name="Kuo A."/>
            <person name="Kohler A."/>
            <person name="Daghino S."/>
            <person name="Barry K."/>
            <person name="Choi C."/>
            <person name="Cichocki N."/>
            <person name="Clum A."/>
            <person name="Copeland A."/>
            <person name="Hainaut M."/>
            <person name="Haridas S."/>
            <person name="Labutti K."/>
            <person name="Lindquist E."/>
            <person name="Lipzen A."/>
            <person name="Khouja H.-R."/>
            <person name="Murat C."/>
            <person name="Ohm R."/>
            <person name="Olson A."/>
            <person name="Spatafora J."/>
            <person name="Veneault-Fourrey C."/>
            <person name="Henrissat B."/>
            <person name="Grigoriev I."/>
            <person name="Martin F."/>
            <person name="Perotto S."/>
        </authorList>
    </citation>
    <scope>NUCLEOTIDE SEQUENCE [LARGE SCALE GENOMIC DNA]</scope>
    <source>
        <strain evidence="9 10">E</strain>
    </source>
</reference>
<evidence type="ECO:0000313" key="9">
    <source>
        <dbReference type="EMBL" id="PMD52417.1"/>
    </source>
</evidence>
<keyword evidence="3 7" id="KW-0812">Transmembrane</keyword>
<keyword evidence="10" id="KW-1185">Reference proteome</keyword>
<evidence type="ECO:0000313" key="10">
    <source>
        <dbReference type="Proteomes" id="UP000235371"/>
    </source>
</evidence>
<dbReference type="GO" id="GO:0022857">
    <property type="term" value="F:transmembrane transporter activity"/>
    <property type="evidence" value="ECO:0007669"/>
    <property type="project" value="InterPro"/>
</dbReference>
<feature type="transmembrane region" description="Helical" evidence="7">
    <location>
        <begin position="459"/>
        <end position="482"/>
    </location>
</feature>
<keyword evidence="5 7" id="KW-0472">Membrane</keyword>
<dbReference type="OrthoDB" id="2985014at2759"/>
<dbReference type="Gene3D" id="1.20.1720.10">
    <property type="entry name" value="Multidrug resistance protein D"/>
    <property type="match status" value="1"/>
</dbReference>
<evidence type="ECO:0000256" key="3">
    <source>
        <dbReference type="ARBA" id="ARBA00022692"/>
    </source>
</evidence>
<sequence length="554" mass="59542">MYSEVMVSDQLDDNGSSDAEKKALSPPSDVQTAMMQELAPLSVQDTSASTAGEVSIKQVAPLVLVLTGATFLNTISAQSVVIILPAISRDLNIPETRQQWIVSAYALTSAAFLLLCGKLADVYGKRFLFILGCFWITATTLGAAFSPVEVCIYIMRALQGLGAAITIPTAIGIIGHTIPPGRVKNYSFAFFSGGAPIGQVMGNILGGLISEWTNWKVVFFVIAGAAFIAGVTSIFVIPKEPSRKNDTADHPRASNVDWIGAFFFTSGLLLLLIALSEGVSLGWDTPLVITVLIVSFLFLVIFILWQHHLEKKADPGQEPLMRISVFKVGRFSAAMVIVCIFSAGFTNFLIYSTYFYQDYQGQSPIQTTLRYIPLGIVGILSTAGSGYLLDRIRGNYILIFGLGCATIANLLFAVPIPPSTSYFAYGMPAMALAAFGADTVYPCLGLFTTQSLPRKDQGVAGAMFQTVAGIGRSMLLPITSLVQSAVQKKWGRNGVGQKQSFLEGLRAVEWFCVACMGTALLVTVFGLRNIGKIGLLKKLGNVQSAAKPKDEETR</sequence>
<dbReference type="InterPro" id="IPR036259">
    <property type="entry name" value="MFS_trans_sf"/>
</dbReference>
<dbReference type="EMBL" id="KZ613905">
    <property type="protein sequence ID" value="PMD52417.1"/>
    <property type="molecule type" value="Genomic_DNA"/>
</dbReference>
<keyword evidence="4 7" id="KW-1133">Transmembrane helix</keyword>
<feature type="transmembrane region" description="Helical" evidence="7">
    <location>
        <begin position="287"/>
        <end position="305"/>
    </location>
</feature>
<evidence type="ECO:0000256" key="2">
    <source>
        <dbReference type="ARBA" id="ARBA00022448"/>
    </source>
</evidence>
<evidence type="ECO:0000256" key="6">
    <source>
        <dbReference type="SAM" id="MobiDB-lite"/>
    </source>
</evidence>
<evidence type="ECO:0000259" key="8">
    <source>
        <dbReference type="PROSITE" id="PS50850"/>
    </source>
</evidence>
<dbReference type="InterPro" id="IPR020846">
    <property type="entry name" value="MFS_dom"/>
</dbReference>
<organism evidence="9 10">
    <name type="scientific">Hyaloscypha bicolor E</name>
    <dbReference type="NCBI Taxonomy" id="1095630"/>
    <lineage>
        <taxon>Eukaryota</taxon>
        <taxon>Fungi</taxon>
        <taxon>Dikarya</taxon>
        <taxon>Ascomycota</taxon>
        <taxon>Pezizomycotina</taxon>
        <taxon>Leotiomycetes</taxon>
        <taxon>Helotiales</taxon>
        <taxon>Hyaloscyphaceae</taxon>
        <taxon>Hyaloscypha</taxon>
        <taxon>Hyaloscypha bicolor</taxon>
    </lineage>
</organism>
<feature type="transmembrane region" description="Helical" evidence="7">
    <location>
        <begin position="331"/>
        <end position="351"/>
    </location>
</feature>
<evidence type="ECO:0000256" key="7">
    <source>
        <dbReference type="SAM" id="Phobius"/>
    </source>
</evidence>